<organism evidence="8 9">
    <name type="scientific">Salinithrix halophila</name>
    <dbReference type="NCBI Taxonomy" id="1485204"/>
    <lineage>
        <taxon>Bacteria</taxon>
        <taxon>Bacillati</taxon>
        <taxon>Bacillota</taxon>
        <taxon>Bacilli</taxon>
        <taxon>Bacillales</taxon>
        <taxon>Thermoactinomycetaceae</taxon>
        <taxon>Salinithrix</taxon>
    </lineage>
</organism>
<evidence type="ECO:0000256" key="5">
    <source>
        <dbReference type="ARBA" id="ARBA00023239"/>
    </source>
</evidence>
<dbReference type="InterPro" id="IPR006157">
    <property type="entry name" value="FolB_dom"/>
</dbReference>
<sequence>MDKIFFNKMAFYAYHGAFSEENRLGQRFFVDLELMIDLKPAAAGDDLSRTVDYGKVYETVQQEVKGKTYALVETLAERIAEQLLHAFPLEEVMVRVTKPDPPIPGHYDSVGVEIRRGRS</sequence>
<reference evidence="9" key="1">
    <citation type="journal article" date="2019" name="Int. J. Syst. Evol. Microbiol.">
        <title>The Global Catalogue of Microorganisms (GCM) 10K type strain sequencing project: providing services to taxonomists for standard genome sequencing and annotation.</title>
        <authorList>
            <consortium name="The Broad Institute Genomics Platform"/>
            <consortium name="The Broad Institute Genome Sequencing Center for Infectious Disease"/>
            <person name="Wu L."/>
            <person name="Ma J."/>
        </authorList>
    </citation>
    <scope>NUCLEOTIDE SEQUENCE [LARGE SCALE GENOMIC DNA]</scope>
    <source>
        <strain evidence="9">IBRC-M 10813</strain>
    </source>
</reference>
<evidence type="ECO:0000313" key="9">
    <source>
        <dbReference type="Proteomes" id="UP001595843"/>
    </source>
</evidence>
<accession>A0ABV8JAK2</accession>
<feature type="domain" description="Dihydroneopterin aldolase/epimerase" evidence="7">
    <location>
        <begin position="4"/>
        <end position="116"/>
    </location>
</feature>
<evidence type="ECO:0000256" key="2">
    <source>
        <dbReference type="ARBA" id="ARBA00005013"/>
    </source>
</evidence>
<protein>
    <recommendedName>
        <fullName evidence="6">7,8-dihydroneopterin aldolase</fullName>
        <ecNumber evidence="6">4.1.2.25</ecNumber>
    </recommendedName>
</protein>
<dbReference type="PANTHER" id="PTHR42844:SF1">
    <property type="entry name" value="DIHYDRONEOPTERIN ALDOLASE 1-RELATED"/>
    <property type="match status" value="1"/>
</dbReference>
<evidence type="ECO:0000256" key="1">
    <source>
        <dbReference type="ARBA" id="ARBA00001353"/>
    </source>
</evidence>
<comment type="caution">
    <text evidence="8">The sequence shown here is derived from an EMBL/GenBank/DDBJ whole genome shotgun (WGS) entry which is preliminary data.</text>
</comment>
<dbReference type="SMART" id="SM00905">
    <property type="entry name" value="FolB"/>
    <property type="match status" value="1"/>
</dbReference>
<dbReference type="Gene3D" id="3.30.1130.10">
    <property type="match status" value="1"/>
</dbReference>
<evidence type="ECO:0000256" key="4">
    <source>
        <dbReference type="ARBA" id="ARBA00022909"/>
    </source>
</evidence>
<dbReference type="InterPro" id="IPR043133">
    <property type="entry name" value="GTP-CH-I_C/QueF"/>
</dbReference>
<proteinExistence type="inferred from homology"/>
<keyword evidence="5 6" id="KW-0456">Lyase</keyword>
<dbReference type="NCBIfam" id="TIGR00526">
    <property type="entry name" value="folB_dom"/>
    <property type="match status" value="1"/>
</dbReference>
<dbReference type="GO" id="GO:0004150">
    <property type="term" value="F:dihydroneopterin aldolase activity"/>
    <property type="evidence" value="ECO:0007669"/>
    <property type="project" value="UniProtKB-EC"/>
</dbReference>
<dbReference type="Proteomes" id="UP001595843">
    <property type="component" value="Unassembled WGS sequence"/>
</dbReference>
<dbReference type="PANTHER" id="PTHR42844">
    <property type="entry name" value="DIHYDRONEOPTERIN ALDOLASE 1-RELATED"/>
    <property type="match status" value="1"/>
</dbReference>
<dbReference type="Pfam" id="PF02152">
    <property type="entry name" value="FolB"/>
    <property type="match status" value="1"/>
</dbReference>
<name>A0ABV8JAK2_9BACL</name>
<evidence type="ECO:0000256" key="6">
    <source>
        <dbReference type="RuleBase" id="RU362079"/>
    </source>
</evidence>
<dbReference type="EC" id="4.1.2.25" evidence="6"/>
<comment type="similarity">
    <text evidence="3 6">Belongs to the DHNA family.</text>
</comment>
<keyword evidence="9" id="KW-1185">Reference proteome</keyword>
<keyword evidence="4 6" id="KW-0289">Folate biosynthesis</keyword>
<dbReference type="CDD" id="cd00534">
    <property type="entry name" value="DHNA_DHNTPE"/>
    <property type="match status" value="1"/>
</dbReference>
<dbReference type="EMBL" id="JBHSAP010000004">
    <property type="protein sequence ID" value="MFC4075500.1"/>
    <property type="molecule type" value="Genomic_DNA"/>
</dbReference>
<evidence type="ECO:0000313" key="8">
    <source>
        <dbReference type="EMBL" id="MFC4075500.1"/>
    </source>
</evidence>
<dbReference type="RefSeq" id="WP_380701473.1">
    <property type="nucleotide sequence ID" value="NZ_JBHSAP010000004.1"/>
</dbReference>
<evidence type="ECO:0000259" key="7">
    <source>
        <dbReference type="SMART" id="SM00905"/>
    </source>
</evidence>
<evidence type="ECO:0000256" key="3">
    <source>
        <dbReference type="ARBA" id="ARBA00005708"/>
    </source>
</evidence>
<comment type="function">
    <text evidence="6">Catalyzes the conversion of 7,8-dihydroneopterin to 6-hydroxymethyl-7,8-dihydropterin.</text>
</comment>
<comment type="catalytic activity">
    <reaction evidence="1 6">
        <text>7,8-dihydroneopterin = 6-hydroxymethyl-7,8-dihydropterin + glycolaldehyde</text>
        <dbReference type="Rhea" id="RHEA:10540"/>
        <dbReference type="ChEBI" id="CHEBI:17001"/>
        <dbReference type="ChEBI" id="CHEBI:17071"/>
        <dbReference type="ChEBI" id="CHEBI:44841"/>
        <dbReference type="EC" id="4.1.2.25"/>
    </reaction>
</comment>
<gene>
    <name evidence="8" type="primary">folB</name>
    <name evidence="8" type="ORF">ACFOUO_01595</name>
</gene>
<dbReference type="NCBIfam" id="TIGR00525">
    <property type="entry name" value="folB"/>
    <property type="match status" value="1"/>
</dbReference>
<dbReference type="InterPro" id="IPR006156">
    <property type="entry name" value="Dihydroneopterin_aldolase"/>
</dbReference>
<dbReference type="SUPFAM" id="SSF55620">
    <property type="entry name" value="Tetrahydrobiopterin biosynthesis enzymes-like"/>
    <property type="match status" value="1"/>
</dbReference>
<comment type="pathway">
    <text evidence="2 6">Cofactor biosynthesis; tetrahydrofolate biosynthesis; 2-amino-4-hydroxy-6-hydroxymethyl-7,8-dihydropteridine diphosphate from 7,8-dihydroneopterin triphosphate: step 3/4.</text>
</comment>